<gene>
    <name evidence="3" type="ORF">PPERSA_03688</name>
</gene>
<feature type="compositionally biased region" description="Low complexity" evidence="1">
    <location>
        <begin position="141"/>
        <end position="258"/>
    </location>
</feature>
<organism evidence="3 4">
    <name type="scientific">Pseudocohnilembus persalinus</name>
    <name type="common">Ciliate</name>
    <dbReference type="NCBI Taxonomy" id="266149"/>
    <lineage>
        <taxon>Eukaryota</taxon>
        <taxon>Sar</taxon>
        <taxon>Alveolata</taxon>
        <taxon>Ciliophora</taxon>
        <taxon>Intramacronucleata</taxon>
        <taxon>Oligohymenophorea</taxon>
        <taxon>Scuticociliatia</taxon>
        <taxon>Philasterida</taxon>
        <taxon>Pseudocohnilembidae</taxon>
        <taxon>Pseudocohnilembus</taxon>
    </lineage>
</organism>
<name>A0A0V0QGE0_PSEPJ</name>
<dbReference type="SUPFAM" id="SSF48695">
    <property type="entry name" value="Multiheme cytochromes"/>
    <property type="match status" value="1"/>
</dbReference>
<dbReference type="InterPro" id="IPR052981">
    <property type="entry name" value="Ingression_C2_domain"/>
</dbReference>
<protein>
    <submittedName>
        <fullName evidence="3">C2 domain</fullName>
    </submittedName>
</protein>
<evidence type="ECO:0000313" key="4">
    <source>
        <dbReference type="Proteomes" id="UP000054937"/>
    </source>
</evidence>
<dbReference type="Proteomes" id="UP000054937">
    <property type="component" value="Unassembled WGS sequence"/>
</dbReference>
<evidence type="ECO:0000313" key="3">
    <source>
        <dbReference type="EMBL" id="KRX01184.1"/>
    </source>
</evidence>
<evidence type="ECO:0000259" key="2">
    <source>
        <dbReference type="PROSITE" id="PS50004"/>
    </source>
</evidence>
<comment type="caution">
    <text evidence="3">The sequence shown here is derived from an EMBL/GenBank/DDBJ whole genome shotgun (WGS) entry which is preliminary data.</text>
</comment>
<dbReference type="AlphaFoldDB" id="A0A0V0QGE0"/>
<feature type="region of interest" description="Disordered" evidence="1">
    <location>
        <begin position="141"/>
        <end position="260"/>
    </location>
</feature>
<dbReference type="PANTHER" id="PTHR47052:SF3">
    <property type="entry name" value="INGRESSION PROTEIN 1"/>
    <property type="match status" value="1"/>
</dbReference>
<feature type="region of interest" description="Disordered" evidence="1">
    <location>
        <begin position="321"/>
        <end position="341"/>
    </location>
</feature>
<evidence type="ECO:0000256" key="1">
    <source>
        <dbReference type="SAM" id="MobiDB-lite"/>
    </source>
</evidence>
<dbReference type="InterPro" id="IPR036280">
    <property type="entry name" value="Multihaem_cyt_sf"/>
</dbReference>
<dbReference type="PROSITE" id="PS50004">
    <property type="entry name" value="C2"/>
    <property type="match status" value="1"/>
</dbReference>
<dbReference type="InParanoid" id="A0A0V0QGE0"/>
<feature type="compositionally biased region" description="Basic and acidic residues" evidence="1">
    <location>
        <begin position="321"/>
        <end position="335"/>
    </location>
</feature>
<keyword evidence="4" id="KW-1185">Reference proteome</keyword>
<sequence>MSQNQGNLVITAVNAALKRDTEFFGKMDPYVKFQIGSQVLKTKEAKDMGKAPKWNQQLNARIQGEQIITFDIFDKDIGKDEYIAQGSYPLGKLFQYPGQTVQENVKLQYKGKDAGTINLNFQYFPDQQQQQFQQQGFNQFNQPQQQHGGFNQPQQQYYNQPPQQHGFNQPHQQQGFNQPQQQHGFNQPQQQQGFNNPMGGFNQPQQQQFQQQQGFNQPGQYPNFNGPQQQQGGFNQPQQYQGFNQPQQQGGFNQPQQGMYQGKYPMVHFNPSCGKCHGTGQNKKKNNGKPCGQCYQDAGYCKKCCGSMWDIKKNKRCEKCQNGRATSKDKKGKKDKDKKKK</sequence>
<dbReference type="OMA" id="QHGFNQP"/>
<feature type="domain" description="C2" evidence="2">
    <location>
        <begin position="1"/>
        <end position="104"/>
    </location>
</feature>
<dbReference type="EMBL" id="LDAU01000175">
    <property type="protein sequence ID" value="KRX01184.1"/>
    <property type="molecule type" value="Genomic_DNA"/>
</dbReference>
<dbReference type="InterPro" id="IPR000008">
    <property type="entry name" value="C2_dom"/>
</dbReference>
<reference evidence="3 4" key="1">
    <citation type="journal article" date="2015" name="Sci. Rep.">
        <title>Genome of the facultative scuticociliatosis pathogen Pseudocohnilembus persalinus provides insight into its virulence through horizontal gene transfer.</title>
        <authorList>
            <person name="Xiong J."/>
            <person name="Wang G."/>
            <person name="Cheng J."/>
            <person name="Tian M."/>
            <person name="Pan X."/>
            <person name="Warren A."/>
            <person name="Jiang C."/>
            <person name="Yuan D."/>
            <person name="Miao W."/>
        </authorList>
    </citation>
    <scope>NUCLEOTIDE SEQUENCE [LARGE SCALE GENOMIC DNA]</scope>
    <source>
        <strain evidence="3">36N120E</strain>
    </source>
</reference>
<accession>A0A0V0QGE0</accession>
<dbReference type="Pfam" id="PF00168">
    <property type="entry name" value="C2"/>
    <property type="match status" value="1"/>
</dbReference>
<dbReference type="OrthoDB" id="447506at2759"/>
<dbReference type="SUPFAM" id="SSF49562">
    <property type="entry name" value="C2 domain (Calcium/lipid-binding domain, CaLB)"/>
    <property type="match status" value="1"/>
</dbReference>
<dbReference type="Gene3D" id="2.60.40.150">
    <property type="entry name" value="C2 domain"/>
    <property type="match status" value="1"/>
</dbReference>
<proteinExistence type="predicted"/>
<dbReference type="SMART" id="SM00239">
    <property type="entry name" value="C2"/>
    <property type="match status" value="1"/>
</dbReference>
<dbReference type="PANTHER" id="PTHR47052">
    <property type="entry name" value="CONSERVED SERINE PROLINE-RICH PROTEIN (AFU_ORTHOLOGUE AFUA_2G01790)"/>
    <property type="match status" value="1"/>
</dbReference>
<dbReference type="InterPro" id="IPR035892">
    <property type="entry name" value="C2_domain_sf"/>
</dbReference>